<accession>A0A8S5QND5</accession>
<evidence type="ECO:0000313" key="1">
    <source>
        <dbReference type="EMBL" id="DAE20329.1"/>
    </source>
</evidence>
<sequence>MLRRRKKPIKAKTNKLVVKINLFVISIEWHIEFG</sequence>
<organism evidence="1">
    <name type="scientific">Siphoviridae sp. ctV7t52</name>
    <dbReference type="NCBI Taxonomy" id="2826357"/>
    <lineage>
        <taxon>Viruses</taxon>
        <taxon>Duplodnaviria</taxon>
        <taxon>Heunggongvirae</taxon>
        <taxon>Uroviricota</taxon>
        <taxon>Caudoviricetes</taxon>
    </lineage>
</organism>
<proteinExistence type="predicted"/>
<dbReference type="EMBL" id="BK015692">
    <property type="protein sequence ID" value="DAE20329.1"/>
    <property type="molecule type" value="Genomic_DNA"/>
</dbReference>
<protein>
    <submittedName>
        <fullName evidence="1">Uncharacterized protein</fullName>
    </submittedName>
</protein>
<name>A0A8S5QND5_9CAUD</name>
<reference evidence="1" key="1">
    <citation type="journal article" date="2021" name="Proc. Natl. Acad. Sci. U.S.A.">
        <title>A Catalog of Tens of Thousands of Viruses from Human Metagenomes Reveals Hidden Associations with Chronic Diseases.</title>
        <authorList>
            <person name="Tisza M.J."/>
            <person name="Buck C.B."/>
        </authorList>
    </citation>
    <scope>NUCLEOTIDE SEQUENCE</scope>
    <source>
        <strain evidence="1">CtV7t52</strain>
    </source>
</reference>